<keyword evidence="2" id="KW-1185">Reference proteome</keyword>
<gene>
    <name evidence="1" type="ORF">NIK97_05300</name>
</gene>
<evidence type="ECO:0000313" key="1">
    <source>
        <dbReference type="EMBL" id="UWL61171.1"/>
    </source>
</evidence>
<sequence>MPKAITELKIAMSKALHNLAQSGDASNNNVIKYLRKNHSDLISESKLQLEEIAFRRILNEIVSRNANVFSNSQTDIFGQDQGLKSLYSIKVDGERKRVPIENIKITTIIEDLEEKEARRAKKNKNEKLIESLKALLAHSGSNDITYGDALKAYMDNSV</sequence>
<protein>
    <submittedName>
        <fullName evidence="1">Uncharacterized protein</fullName>
    </submittedName>
</protein>
<organism evidence="1 2">
    <name type="scientific">Brucella pseudintermedia</name>
    <dbReference type="NCBI Taxonomy" id="370111"/>
    <lineage>
        <taxon>Bacteria</taxon>
        <taxon>Pseudomonadati</taxon>
        <taxon>Pseudomonadota</taxon>
        <taxon>Alphaproteobacteria</taxon>
        <taxon>Hyphomicrobiales</taxon>
        <taxon>Brucellaceae</taxon>
        <taxon>Brucella/Ochrobactrum group</taxon>
        <taxon>Brucella</taxon>
    </lineage>
</organism>
<dbReference type="Proteomes" id="UP001058739">
    <property type="component" value="Chromosome 01"/>
</dbReference>
<evidence type="ECO:0000313" key="2">
    <source>
        <dbReference type="Proteomes" id="UP001058739"/>
    </source>
</evidence>
<accession>A0ABY5UE72</accession>
<proteinExistence type="predicted"/>
<dbReference type="EMBL" id="CP099967">
    <property type="protein sequence ID" value="UWL61171.1"/>
    <property type="molecule type" value="Genomic_DNA"/>
</dbReference>
<reference evidence="1" key="1">
    <citation type="submission" date="2022-06" db="EMBL/GenBank/DDBJ databases">
        <title>Complete Genome Sequence of Deoxynivalenol-bioadsorption Ochrobactrum pseudintermedium ASAG-D25.</title>
        <authorList>
            <person name="Wang N."/>
        </authorList>
    </citation>
    <scope>NUCLEOTIDE SEQUENCE</scope>
    <source>
        <strain evidence="1">ASAG-D25</strain>
    </source>
</reference>
<dbReference type="RefSeq" id="WP_121985987.1">
    <property type="nucleotide sequence ID" value="NZ_CP099967.1"/>
</dbReference>
<name>A0ABY5UE72_9HYPH</name>